<dbReference type="InterPro" id="IPR013815">
    <property type="entry name" value="ATP_grasp_subdomain_1"/>
</dbReference>
<dbReference type="NCBIfam" id="TIGR01369">
    <property type="entry name" value="CPSaseII_lrg"/>
    <property type="match status" value="1"/>
</dbReference>
<feature type="binding site" evidence="19">
    <location>
        <position position="850"/>
    </location>
    <ligand>
        <name>Mn(2+)</name>
        <dbReference type="ChEBI" id="CHEBI:29035"/>
        <label>4</label>
    </ligand>
</feature>
<feature type="binding site" evidence="19">
    <location>
        <position position="848"/>
    </location>
    <ligand>
        <name>Mg(2+)</name>
        <dbReference type="ChEBI" id="CHEBI:18420"/>
        <label>4</label>
    </ligand>
</feature>
<evidence type="ECO:0000256" key="15">
    <source>
        <dbReference type="ARBA" id="ARBA00047359"/>
    </source>
</evidence>
<feature type="binding site" evidence="19">
    <location>
        <position position="795"/>
    </location>
    <ligand>
        <name>ATP</name>
        <dbReference type="ChEBI" id="CHEBI:30616"/>
        <label>2</label>
    </ligand>
</feature>
<feature type="binding site" evidence="19">
    <location>
        <position position="848"/>
    </location>
    <ligand>
        <name>ATP</name>
        <dbReference type="ChEBI" id="CHEBI:30616"/>
        <label>2</label>
    </ligand>
</feature>
<dbReference type="GO" id="GO:0046872">
    <property type="term" value="F:metal ion binding"/>
    <property type="evidence" value="ECO:0007669"/>
    <property type="project" value="UniProtKB-KW"/>
</dbReference>
<dbReference type="GO" id="GO:0044205">
    <property type="term" value="P:'de novo' UMP biosynthetic process"/>
    <property type="evidence" value="ECO:0007669"/>
    <property type="project" value="UniProtKB-UniRule"/>
</dbReference>
<dbReference type="FunFam" id="3.30.470.20:FF:000014">
    <property type="entry name" value="Carbamoyl-phosphate synthase large chain"/>
    <property type="match status" value="1"/>
</dbReference>
<evidence type="ECO:0000256" key="8">
    <source>
        <dbReference type="ARBA" id="ARBA00022723"/>
    </source>
</evidence>
<keyword evidence="9 19" id="KW-0677">Repeat</keyword>
<feature type="binding site" evidence="19">
    <location>
        <position position="848"/>
    </location>
    <ligand>
        <name>Mn(2+)</name>
        <dbReference type="ChEBI" id="CHEBI:29035"/>
        <label>3</label>
    </ligand>
</feature>
<feature type="binding site" evidence="19">
    <location>
        <position position="210"/>
    </location>
    <ligand>
        <name>ATP</name>
        <dbReference type="ChEBI" id="CHEBI:30616"/>
        <label>1</label>
    </ligand>
</feature>
<feature type="binding site" evidence="19">
    <location>
        <position position="176"/>
    </location>
    <ligand>
        <name>ATP</name>
        <dbReference type="ChEBI" id="CHEBI:30616"/>
        <label>1</label>
    </ligand>
</feature>
<dbReference type="FunFam" id="3.40.50.20:FF:000001">
    <property type="entry name" value="Carbamoyl-phosphate synthase large chain"/>
    <property type="match status" value="2"/>
</dbReference>
<evidence type="ECO:0000256" key="5">
    <source>
        <dbReference type="ARBA" id="ARBA00022571"/>
    </source>
</evidence>
<evidence type="ECO:0000256" key="4">
    <source>
        <dbReference type="ARBA" id="ARBA00009799"/>
    </source>
</evidence>
<dbReference type="PROSITE" id="PS51855">
    <property type="entry name" value="MGS"/>
    <property type="match status" value="1"/>
</dbReference>
<keyword evidence="5 19" id="KW-0055">Arginine biosynthesis</keyword>
<dbReference type="InterPro" id="IPR016185">
    <property type="entry name" value="PreATP-grasp_dom_sf"/>
</dbReference>
<dbReference type="Gene3D" id="3.40.50.1380">
    <property type="entry name" value="Methylglyoxal synthase-like domain"/>
    <property type="match status" value="1"/>
</dbReference>
<sequence length="1114" mass="119004">MPRREDIRSVLVIGSGPIVIGQAAEFDYSGTQACRVLREEGVRVVLVNSNPATIMTDPGVADATYVEPITPEIVESIIAKERPDAVLATLGGQTALNTAVALHEAGVLEKYDCPLIGANVRAIQLGEDRQAFKGVVETCGAESARSTICHTMDEVLAAVEELGYPVVVRPSFTMGGLGSGFAHDEGSLRRIAGAGLQDSPTTEVLLEESIMGWKEYELEIMRDHADNVVVVCSIENLDPMGVHTGDSITVAPAMTLTDVEYQRLRDIGIAVIREVGVDTGGCNIQFAVNPEDGRVIVIEMNPRVSRSSALASKATGFPIAKIAAKMALGYTLDEVPNDITGVTPASFEPTLDYVVVKVPRFAFEKFPAADATLTTTMKSVGEAMSLGRNFTEALQKALRSVERKGSSFHWREEEMPTAEMAHALLAQATTPTDGRLVLVQQAMRGGCTVEEVHEATGIDPWFLDQIELINQVAQEVRDHARAADGGRLTPALLRRAKRHGFSDAQLAELSGMSEAVVRGVRHALGVRPVYKTVDTCAGEFRALTPYHYSTYDEETEVAARERPAVIILGSGPNRIGQGIEFDYSCVHASMTLREHGFDTVMVNCNPETVSTDYDTSSRLYFEPLTLEDVLEVVHAERQAGPLAGVVVQLGGQTPLGLAAALKAEGVPVVGTSPEAIDLAEDRGAFGRVLAETGLAAPRHGTAYSVDEALEVAHEIGYPVLVRPSYVLGGRGMEIVYDDDSLAGYVGRATQASPDHPVLVDRFLDTAVEIDVDAIYDGKDLYVGGIMEHIEEAGIHSGDSACVLPPFTLGRSELQQVREATHRLAEAIGVRGLINVQFALAQDVLYVLEANPRASRTVPFVAKATGVALARAAARVMLGTTVEQLRAEGVLPREVDGGALPADAPFAVKEAILPFRRFRTQTGEAVDSILGPEMRSTGEVMGIDAGFGAAFAKSQLRAGSGLPLEGTVFVSVANRDKRSMIFPVKRLVDLGFTVMATEGTADVLRRNGIPAEVVRKHSQGRGADGEPTVVDRIAAGEVDMVINTPSGRDSRADGYAIRAATTSLDRPIITTVQQLAVAVLGIEAMREGSLDVTSLQEHAAALDLFGRGPAGLRTD</sequence>
<comment type="pathway">
    <text evidence="3 19">Amino-acid biosynthesis; L-arginine biosynthesis; carbamoyl phosphate from bicarbonate: step 1/1.</text>
</comment>
<feature type="binding site" evidence="19">
    <location>
        <position position="836"/>
    </location>
    <ligand>
        <name>ATP</name>
        <dbReference type="ChEBI" id="CHEBI:30616"/>
        <label>2</label>
    </ligand>
</feature>
<feature type="binding site" evidence="19">
    <location>
        <position position="285"/>
    </location>
    <ligand>
        <name>ATP</name>
        <dbReference type="ChEBI" id="CHEBI:30616"/>
        <label>1</label>
    </ligand>
</feature>
<protein>
    <recommendedName>
        <fullName evidence="19">Carbamoyl phosphate synthase large chain</fullName>
        <ecNumber evidence="19">6.3.4.16</ecNumber>
        <ecNumber evidence="19">6.3.5.5</ecNumber>
    </recommendedName>
    <alternativeName>
        <fullName evidence="19">Carbamoyl phosphate synthetase ammonia chain</fullName>
    </alternativeName>
</protein>
<feature type="binding site" evidence="19">
    <location>
        <position position="848"/>
    </location>
    <ligand>
        <name>Mn(2+)</name>
        <dbReference type="ChEBI" id="CHEBI:29035"/>
        <label>4</label>
    </ligand>
</feature>
<dbReference type="GO" id="GO:0005737">
    <property type="term" value="C:cytoplasm"/>
    <property type="evidence" value="ECO:0007669"/>
    <property type="project" value="TreeGrafter"/>
</dbReference>
<keyword evidence="7 19" id="KW-0028">Amino-acid biosynthesis</keyword>
<evidence type="ECO:0000256" key="6">
    <source>
        <dbReference type="ARBA" id="ARBA00022598"/>
    </source>
</evidence>
<feature type="region of interest" description="Allosteric domain" evidence="19">
    <location>
        <begin position="959"/>
        <end position="1114"/>
    </location>
</feature>
<evidence type="ECO:0000256" key="19">
    <source>
        <dbReference type="HAMAP-Rule" id="MF_01210"/>
    </source>
</evidence>
<dbReference type="GO" id="GO:0004088">
    <property type="term" value="F:carbamoyl-phosphate synthase (glutamine-hydrolyzing) activity"/>
    <property type="evidence" value="ECO:0007669"/>
    <property type="project" value="UniProtKB-UniRule"/>
</dbReference>
<dbReference type="InterPro" id="IPR005483">
    <property type="entry name" value="CPSase_dom"/>
</dbReference>
<evidence type="ECO:0000256" key="14">
    <source>
        <dbReference type="ARBA" id="ARBA00023211"/>
    </source>
</evidence>
<feature type="binding site" evidence="19">
    <location>
        <position position="793"/>
    </location>
    <ligand>
        <name>ATP</name>
        <dbReference type="ChEBI" id="CHEBI:30616"/>
        <label>2</label>
    </ligand>
</feature>
<feature type="binding site" evidence="19">
    <location>
        <position position="301"/>
    </location>
    <ligand>
        <name>Mn(2+)</name>
        <dbReference type="ChEBI" id="CHEBI:29035"/>
        <label>2</label>
    </ligand>
</feature>
<comment type="pathway">
    <text evidence="2 19">Pyrimidine metabolism; UMP biosynthesis via de novo pathway; (S)-dihydroorotate from bicarbonate: step 1/3.</text>
</comment>
<dbReference type="UniPathway" id="UPA00070">
    <property type="reaction ID" value="UER00115"/>
</dbReference>
<dbReference type="EC" id="6.3.5.5" evidence="19"/>
<feature type="binding site" evidence="19">
    <location>
        <position position="761"/>
    </location>
    <ligand>
        <name>ATP</name>
        <dbReference type="ChEBI" id="CHEBI:30616"/>
        <label>2</label>
    </ligand>
</feature>
<dbReference type="RefSeq" id="WP_114926852.1">
    <property type="nucleotide sequence ID" value="NZ_CP031229.1"/>
</dbReference>
<feature type="binding site" evidence="19">
    <location>
        <position position="175"/>
    </location>
    <ligand>
        <name>ATP</name>
        <dbReference type="ChEBI" id="CHEBI:30616"/>
        <label>1</label>
    </ligand>
</feature>
<dbReference type="FunFam" id="3.30.1490.20:FF:000001">
    <property type="entry name" value="Carbamoyl-phosphate synthase large chain"/>
    <property type="match status" value="1"/>
</dbReference>
<evidence type="ECO:0000259" key="21">
    <source>
        <dbReference type="PROSITE" id="PS51855"/>
    </source>
</evidence>
<dbReference type="PROSITE" id="PS50975">
    <property type="entry name" value="ATP_GRASP"/>
    <property type="match status" value="2"/>
</dbReference>
<dbReference type="InterPro" id="IPR006275">
    <property type="entry name" value="CPSase_lsu"/>
</dbReference>
<feature type="binding site" evidence="19">
    <location>
        <position position="285"/>
    </location>
    <ligand>
        <name>Mn(2+)</name>
        <dbReference type="ChEBI" id="CHEBI:29035"/>
        <label>1</label>
    </ligand>
</feature>
<dbReference type="InterPro" id="IPR005479">
    <property type="entry name" value="CPAse_ATP-bd"/>
</dbReference>
<feature type="binding site" evidence="19">
    <location>
        <position position="299"/>
    </location>
    <ligand>
        <name>ATP</name>
        <dbReference type="ChEBI" id="CHEBI:30616"/>
        <label>1</label>
    </ligand>
</feature>
<dbReference type="InterPro" id="IPR005480">
    <property type="entry name" value="CPSase_lsu_oligo"/>
</dbReference>
<dbReference type="NCBIfam" id="NF009455">
    <property type="entry name" value="PRK12815.1"/>
    <property type="match status" value="1"/>
</dbReference>
<dbReference type="NCBIfam" id="NF003671">
    <property type="entry name" value="PRK05294.1"/>
    <property type="match status" value="1"/>
</dbReference>
<dbReference type="GO" id="GO:0005524">
    <property type="term" value="F:ATP binding"/>
    <property type="evidence" value="ECO:0007669"/>
    <property type="project" value="UniProtKB-UniRule"/>
</dbReference>
<proteinExistence type="inferred from homology"/>
<dbReference type="InterPro" id="IPR036914">
    <property type="entry name" value="MGS-like_dom_sf"/>
</dbReference>
<dbReference type="UniPathway" id="UPA00068">
    <property type="reaction ID" value="UER00171"/>
</dbReference>
<dbReference type="Gene3D" id="3.30.1490.20">
    <property type="entry name" value="ATP-grasp fold, A domain"/>
    <property type="match status" value="1"/>
</dbReference>
<evidence type="ECO:0000256" key="17">
    <source>
        <dbReference type="ARBA" id="ARBA00057223"/>
    </source>
</evidence>
<dbReference type="EMBL" id="CP031229">
    <property type="protein sequence ID" value="AXH95087.1"/>
    <property type="molecule type" value="Genomic_DNA"/>
</dbReference>
<evidence type="ECO:0000256" key="7">
    <source>
        <dbReference type="ARBA" id="ARBA00022605"/>
    </source>
</evidence>
<dbReference type="SUPFAM" id="SSF48108">
    <property type="entry name" value="Carbamoyl phosphate synthetase, large subunit connection domain"/>
    <property type="match status" value="1"/>
</dbReference>
<dbReference type="FunFam" id="1.10.1030.10:FF:000002">
    <property type="entry name" value="Carbamoyl-phosphate synthase large chain"/>
    <property type="match status" value="1"/>
</dbReference>
<comment type="caution">
    <text evidence="19">Lacks conserved residue(s) required for the propagation of feature annotation.</text>
</comment>
<dbReference type="Gene3D" id="3.30.470.20">
    <property type="entry name" value="ATP-grasp fold, B domain"/>
    <property type="match status" value="2"/>
</dbReference>
<dbReference type="FunFam" id="3.30.470.20:FF:000007">
    <property type="entry name" value="Carbamoyl-phosphate synthase large chain"/>
    <property type="match status" value="1"/>
</dbReference>
<comment type="catalytic activity">
    <reaction evidence="15 19">
        <text>hydrogencarbonate + NH4(+) + 2 ATP = carbamoyl phosphate + 2 ADP + phosphate + 2 H(+)</text>
        <dbReference type="Rhea" id="RHEA:18029"/>
        <dbReference type="ChEBI" id="CHEBI:15378"/>
        <dbReference type="ChEBI" id="CHEBI:17544"/>
        <dbReference type="ChEBI" id="CHEBI:28938"/>
        <dbReference type="ChEBI" id="CHEBI:30616"/>
        <dbReference type="ChEBI" id="CHEBI:43474"/>
        <dbReference type="ChEBI" id="CHEBI:58228"/>
        <dbReference type="ChEBI" id="CHEBI:456216"/>
        <dbReference type="EC" id="6.3.4.16"/>
    </reaction>
</comment>
<feature type="binding site" evidence="19">
    <location>
        <position position="299"/>
    </location>
    <ligand>
        <name>Mn(2+)</name>
        <dbReference type="ChEBI" id="CHEBI:29035"/>
        <label>1</label>
    </ligand>
</feature>
<keyword evidence="10 19" id="KW-0547">Nucleotide-binding</keyword>
<feature type="binding site" evidence="19">
    <location>
        <position position="763"/>
    </location>
    <ligand>
        <name>ATP</name>
        <dbReference type="ChEBI" id="CHEBI:30616"/>
        <label>2</label>
    </ligand>
</feature>
<evidence type="ECO:0000256" key="10">
    <source>
        <dbReference type="ARBA" id="ARBA00022741"/>
    </source>
</evidence>
<accession>A0A345NJ79</accession>
<keyword evidence="12" id="KW-0460">Magnesium</keyword>
<evidence type="ECO:0000256" key="1">
    <source>
        <dbReference type="ARBA" id="ARBA00001936"/>
    </source>
</evidence>
<evidence type="ECO:0000313" key="22">
    <source>
        <dbReference type="EMBL" id="AXH95087.1"/>
    </source>
</evidence>
<feature type="binding site" evidence="19">
    <location>
        <position position="215"/>
    </location>
    <ligand>
        <name>ATP</name>
        <dbReference type="ChEBI" id="CHEBI:30616"/>
        <label>1</label>
    </ligand>
</feature>
<feature type="binding site" evidence="19">
    <location>
        <position position="848"/>
    </location>
    <ligand>
        <name>Mg(2+)</name>
        <dbReference type="ChEBI" id="CHEBI:18420"/>
        <label>3</label>
    </ligand>
</feature>
<feature type="binding site" evidence="19">
    <location>
        <position position="129"/>
    </location>
    <ligand>
        <name>ATP</name>
        <dbReference type="ChEBI" id="CHEBI:30616"/>
        <label>1</label>
    </ligand>
</feature>
<keyword evidence="14" id="KW-0464">Manganese</keyword>
<dbReference type="SMART" id="SM00851">
    <property type="entry name" value="MGS"/>
    <property type="match status" value="1"/>
</dbReference>
<organism evidence="22 23">
    <name type="scientific">Ornithinimicrobium avium</name>
    <dbReference type="NCBI Taxonomy" id="2283195"/>
    <lineage>
        <taxon>Bacteria</taxon>
        <taxon>Bacillati</taxon>
        <taxon>Actinomycetota</taxon>
        <taxon>Actinomycetes</taxon>
        <taxon>Micrococcales</taxon>
        <taxon>Ornithinimicrobiaceae</taxon>
        <taxon>Ornithinimicrobium</taxon>
    </lineage>
</organism>
<dbReference type="GO" id="GO:0004087">
    <property type="term" value="F:carbamoyl-phosphate synthase (ammonia) activity"/>
    <property type="evidence" value="ECO:0007669"/>
    <property type="project" value="UniProtKB-EC"/>
</dbReference>
<feature type="binding site" evidence="19">
    <location>
        <position position="850"/>
    </location>
    <ligand>
        <name>Mg(2+)</name>
        <dbReference type="ChEBI" id="CHEBI:18420"/>
        <label>4</label>
    </ligand>
</feature>
<evidence type="ECO:0000256" key="11">
    <source>
        <dbReference type="ARBA" id="ARBA00022840"/>
    </source>
</evidence>
<evidence type="ECO:0000256" key="9">
    <source>
        <dbReference type="ARBA" id="ARBA00022737"/>
    </source>
</evidence>
<feature type="binding site" evidence="19">
    <location>
        <position position="299"/>
    </location>
    <ligand>
        <name>Mn(2+)</name>
        <dbReference type="ChEBI" id="CHEBI:29035"/>
        <label>2</label>
    </ligand>
</feature>
<feature type="binding site" evidence="19">
    <location>
        <position position="722"/>
    </location>
    <ligand>
        <name>ATP</name>
        <dbReference type="ChEBI" id="CHEBI:30616"/>
        <label>2</label>
    </ligand>
</feature>
<comment type="domain">
    <text evidence="19">The large subunit is composed of 2 ATP-grasp domains that are involved in binding the 2 ATP molecules needed for carbamoyl phosphate synthesis. The N-terminal ATP-grasp domain (referred to as the carboxyphosphate synthetic component) catalyzes the ATP-dependent phosphorylation of hydrogencarbonate to carboxyphosphate and the subsequent nucleophilic attack by ammonia to form a carbamate intermediate. The C-terminal ATP-grasp domain (referred to as the carbamoyl phosphate synthetic component) then catalyzes the phosphorylation of carbamate with the second ATP to form the end product carbamoyl phosphate. The reactive and unstable enzyme intermediates are sequentially channeled from one active site to the next through the interior of the protein over a distance of at least 96 A.</text>
</comment>
<dbReference type="GO" id="GO:0006541">
    <property type="term" value="P:glutamine metabolic process"/>
    <property type="evidence" value="ECO:0007669"/>
    <property type="project" value="TreeGrafter"/>
</dbReference>
<feature type="binding site" evidence="19">
    <location>
        <position position="299"/>
    </location>
    <ligand>
        <name>Mg(2+)</name>
        <dbReference type="ChEBI" id="CHEBI:18420"/>
        <label>1</label>
    </ligand>
</feature>
<dbReference type="Pfam" id="PF02786">
    <property type="entry name" value="CPSase_L_D2"/>
    <property type="match status" value="2"/>
</dbReference>
<gene>
    <name evidence="19" type="primary">carB</name>
    <name evidence="22" type="ORF">DV701_01980</name>
</gene>
<feature type="binding site" evidence="19">
    <location>
        <position position="242"/>
    </location>
    <ligand>
        <name>ATP</name>
        <dbReference type="ChEBI" id="CHEBI:30616"/>
        <label>1</label>
    </ligand>
</feature>
<dbReference type="InterPro" id="IPR036897">
    <property type="entry name" value="CarbamoylP_synth_lsu_oligo_sf"/>
</dbReference>
<feature type="binding site" evidence="19">
    <location>
        <position position="169"/>
    </location>
    <ligand>
        <name>ATP</name>
        <dbReference type="ChEBI" id="CHEBI:30616"/>
        <label>1</label>
    </ligand>
</feature>
<dbReference type="Pfam" id="PF25596">
    <property type="entry name" value="CPSase_L_D1"/>
    <property type="match status" value="2"/>
</dbReference>
<dbReference type="PRINTS" id="PR00098">
    <property type="entry name" value="CPSASE"/>
</dbReference>
<comment type="catalytic activity">
    <reaction evidence="16 19">
        <text>hydrogencarbonate + L-glutamine + 2 ATP + H2O = carbamoyl phosphate + L-glutamate + 2 ADP + phosphate + 2 H(+)</text>
        <dbReference type="Rhea" id="RHEA:18633"/>
        <dbReference type="ChEBI" id="CHEBI:15377"/>
        <dbReference type="ChEBI" id="CHEBI:15378"/>
        <dbReference type="ChEBI" id="CHEBI:17544"/>
        <dbReference type="ChEBI" id="CHEBI:29985"/>
        <dbReference type="ChEBI" id="CHEBI:30616"/>
        <dbReference type="ChEBI" id="CHEBI:43474"/>
        <dbReference type="ChEBI" id="CHEBI:58228"/>
        <dbReference type="ChEBI" id="CHEBI:58359"/>
        <dbReference type="ChEBI" id="CHEBI:456216"/>
        <dbReference type="EC" id="6.3.5.5"/>
    </reaction>
</comment>
<evidence type="ECO:0000256" key="2">
    <source>
        <dbReference type="ARBA" id="ARBA00004812"/>
    </source>
</evidence>
<feature type="binding site" evidence="19">
    <location>
        <position position="285"/>
    </location>
    <ligand>
        <name>Mg(2+)</name>
        <dbReference type="ChEBI" id="CHEBI:18420"/>
        <label>1</label>
    </ligand>
</feature>
<evidence type="ECO:0000256" key="3">
    <source>
        <dbReference type="ARBA" id="ARBA00005077"/>
    </source>
</evidence>
<feature type="binding site" evidence="19">
    <location>
        <position position="243"/>
    </location>
    <ligand>
        <name>ATP</name>
        <dbReference type="ChEBI" id="CHEBI:30616"/>
        <label>1</label>
    </ligand>
</feature>
<feature type="binding site" evidence="19">
    <location>
        <position position="794"/>
    </location>
    <ligand>
        <name>ATP</name>
        <dbReference type="ChEBI" id="CHEBI:30616"/>
        <label>2</label>
    </ligand>
</feature>
<comment type="subunit">
    <text evidence="18 19">Composed of two chains; the small (or glutamine) chain promotes the hydrolysis of glutamine to ammonia, which is used by the large (or ammonia) chain to synthesize carbamoyl phosphate. Tetramer of heterodimers (alpha,beta)4.</text>
</comment>
<dbReference type="SUPFAM" id="SSF52335">
    <property type="entry name" value="Methylglyoxal synthase-like"/>
    <property type="match status" value="1"/>
</dbReference>
<keyword evidence="11 19" id="KW-0067">ATP-binding</keyword>
<dbReference type="SUPFAM" id="SSF52440">
    <property type="entry name" value="PreATP-grasp domain"/>
    <property type="match status" value="2"/>
</dbReference>
<dbReference type="GO" id="GO:0006526">
    <property type="term" value="P:L-arginine biosynthetic process"/>
    <property type="evidence" value="ECO:0007669"/>
    <property type="project" value="UniProtKB-UniRule"/>
</dbReference>
<feature type="binding site" evidence="19">
    <location>
        <position position="768"/>
    </location>
    <ligand>
        <name>ATP</name>
        <dbReference type="ChEBI" id="CHEBI:30616"/>
        <label>2</label>
    </ligand>
</feature>
<reference evidence="22 23" key="1">
    <citation type="submission" date="2018-07" db="EMBL/GenBank/DDBJ databases">
        <title>Complete genome sequencing of Ornithinimicrobium sp. AMA3305.</title>
        <authorList>
            <person name="Bae J.-W."/>
        </authorList>
    </citation>
    <scope>NUCLEOTIDE SEQUENCE [LARGE SCALE GENOMIC DNA]</scope>
    <source>
        <strain evidence="22 23">AMA3305</strain>
    </source>
</reference>
<dbReference type="PANTHER" id="PTHR11405">
    <property type="entry name" value="CARBAMOYLTRANSFERASE FAMILY MEMBER"/>
    <property type="match status" value="1"/>
</dbReference>
<feature type="binding site" evidence="19">
    <location>
        <position position="208"/>
    </location>
    <ligand>
        <name>ATP</name>
        <dbReference type="ChEBI" id="CHEBI:30616"/>
        <label>1</label>
    </ligand>
</feature>
<dbReference type="InterPro" id="IPR033937">
    <property type="entry name" value="MGS_CPS_CarB"/>
</dbReference>
<feature type="binding site" evidence="19">
    <location>
        <position position="301"/>
    </location>
    <ligand>
        <name>Mg(2+)</name>
        <dbReference type="ChEBI" id="CHEBI:18420"/>
        <label>2</label>
    </ligand>
</feature>
<dbReference type="CDD" id="cd01424">
    <property type="entry name" value="MGS_CPS_II"/>
    <property type="match status" value="1"/>
</dbReference>
<dbReference type="InterPro" id="IPR058047">
    <property type="entry name" value="CPSase_preATP-grasp"/>
</dbReference>
<dbReference type="Pfam" id="PF02142">
    <property type="entry name" value="MGS"/>
    <property type="match status" value="1"/>
</dbReference>
<feature type="binding site" evidence="19">
    <location>
        <position position="299"/>
    </location>
    <ligand>
        <name>Mg(2+)</name>
        <dbReference type="ChEBI" id="CHEBI:18420"/>
        <label>2</label>
    </ligand>
</feature>
<dbReference type="InterPro" id="IPR011761">
    <property type="entry name" value="ATP-grasp"/>
</dbReference>
<dbReference type="InterPro" id="IPR011607">
    <property type="entry name" value="MGS-like_dom"/>
</dbReference>
<dbReference type="SUPFAM" id="SSF56059">
    <property type="entry name" value="Glutathione synthetase ATP-binding domain-like"/>
    <property type="match status" value="2"/>
</dbReference>
<comment type="cofactor">
    <cofactor evidence="19">
        <name>Mg(2+)</name>
        <dbReference type="ChEBI" id="CHEBI:18420"/>
    </cofactor>
    <cofactor evidence="19">
        <name>Mn(2+)</name>
        <dbReference type="ChEBI" id="CHEBI:29035"/>
    </cofactor>
    <text evidence="19">Binds 4 Mg(2+) or Mn(2+) ions per subunit.</text>
</comment>
<feature type="domain" description="MGS-like" evidence="21">
    <location>
        <begin position="959"/>
        <end position="1104"/>
    </location>
</feature>
<comment type="cofactor">
    <cofactor evidence="1">
        <name>Mn(2+)</name>
        <dbReference type="ChEBI" id="CHEBI:29035"/>
    </cofactor>
</comment>
<dbReference type="KEGG" id="orn:DV701_01980"/>
<comment type="similarity">
    <text evidence="4 19">Belongs to the CarB family.</text>
</comment>
<feature type="region of interest" description="Carboxyphosphate synthetic domain" evidence="19">
    <location>
        <begin position="1"/>
        <end position="402"/>
    </location>
</feature>
<feature type="binding site" evidence="19">
    <location>
        <position position="241"/>
    </location>
    <ligand>
        <name>ATP</name>
        <dbReference type="ChEBI" id="CHEBI:30616"/>
        <label>1</label>
    </ligand>
</feature>
<dbReference type="OrthoDB" id="9804197at2"/>
<keyword evidence="6 19" id="KW-0436">Ligase</keyword>
<name>A0A345NJ79_9MICO</name>
<dbReference type="Gene3D" id="3.40.50.20">
    <property type="match status" value="2"/>
</dbReference>
<dbReference type="SMART" id="SM01096">
    <property type="entry name" value="CPSase_L_D3"/>
    <property type="match status" value="1"/>
</dbReference>
<dbReference type="EC" id="6.3.4.16" evidence="19"/>
<keyword evidence="13 19" id="KW-0665">Pyrimidine biosynthesis</keyword>
<feature type="domain" description="ATP-grasp" evidence="20">
    <location>
        <begin position="686"/>
        <end position="877"/>
    </location>
</feature>
<feature type="binding site" evidence="19">
    <location>
        <position position="836"/>
    </location>
    <ligand>
        <name>Mn(2+)</name>
        <dbReference type="ChEBI" id="CHEBI:29035"/>
        <label>3</label>
    </ligand>
</feature>
<dbReference type="PROSITE" id="PS00866">
    <property type="entry name" value="CPSASE_1"/>
    <property type="match status" value="2"/>
</dbReference>
<evidence type="ECO:0000313" key="23">
    <source>
        <dbReference type="Proteomes" id="UP000253790"/>
    </source>
</evidence>
<keyword evidence="8" id="KW-0479">Metal-binding</keyword>
<evidence type="ECO:0000256" key="12">
    <source>
        <dbReference type="ARBA" id="ARBA00022842"/>
    </source>
</evidence>
<dbReference type="Pfam" id="PF02787">
    <property type="entry name" value="CPSase_L_D3"/>
    <property type="match status" value="1"/>
</dbReference>
<dbReference type="HAMAP" id="MF_01210_B">
    <property type="entry name" value="CPSase_L_chain_B"/>
    <property type="match status" value="1"/>
</dbReference>
<evidence type="ECO:0000256" key="13">
    <source>
        <dbReference type="ARBA" id="ARBA00022975"/>
    </source>
</evidence>
<evidence type="ECO:0000256" key="18">
    <source>
        <dbReference type="ARBA" id="ARBA00062056"/>
    </source>
</evidence>
<keyword evidence="23" id="KW-1185">Reference proteome</keyword>
<dbReference type="Gene3D" id="1.10.1030.10">
    <property type="entry name" value="Carbamoyl-phosphate synthetase, large subunit oligomerisation domain"/>
    <property type="match status" value="1"/>
</dbReference>
<feature type="binding site" evidence="19">
    <location>
        <position position="796"/>
    </location>
    <ligand>
        <name>ATP</name>
        <dbReference type="ChEBI" id="CHEBI:30616"/>
        <label>2</label>
    </ligand>
</feature>
<dbReference type="PROSITE" id="PS00867">
    <property type="entry name" value="CPSASE_2"/>
    <property type="match status" value="2"/>
</dbReference>
<feature type="binding site" evidence="19">
    <location>
        <position position="836"/>
    </location>
    <ligand>
        <name>Mg(2+)</name>
        <dbReference type="ChEBI" id="CHEBI:18420"/>
        <label>3</label>
    </ligand>
</feature>
<dbReference type="PANTHER" id="PTHR11405:SF53">
    <property type="entry name" value="CARBAMOYL-PHOSPHATE SYNTHASE [AMMONIA], MITOCHONDRIAL"/>
    <property type="match status" value="1"/>
</dbReference>
<dbReference type="Proteomes" id="UP000253790">
    <property type="component" value="Chromosome"/>
</dbReference>
<dbReference type="AlphaFoldDB" id="A0A345NJ79"/>
<evidence type="ECO:0000259" key="20">
    <source>
        <dbReference type="PROSITE" id="PS50975"/>
    </source>
</evidence>
<evidence type="ECO:0000256" key="16">
    <source>
        <dbReference type="ARBA" id="ARBA00048816"/>
    </source>
</evidence>
<feature type="domain" description="ATP-grasp" evidence="20">
    <location>
        <begin position="133"/>
        <end position="328"/>
    </location>
</feature>
<comment type="function">
    <text evidence="17 19">Large subunit of the glutamine-dependent carbamoyl phosphate synthetase (CPSase). CPSase catalyzes the formation of carbamoyl phosphate from the ammonia moiety of glutamine, carbonate, and phosphate donated by ATP, constituting the first step of 2 biosynthetic pathways, one leading to arginine and/or urea and the other to pyrimidine nucleotides. The large subunit (synthetase) binds the substrates ammonia (free or transferred from glutamine from the small subunit), hydrogencarbonate and ATP and carries out an ATP-coupled ligase reaction, activating hydrogencarbonate by forming carboxy phosphate which reacts with ammonia to form carbamoyl phosphate.</text>
</comment>